<evidence type="ECO:0000313" key="1">
    <source>
        <dbReference type="EMBL" id="KAI4314316.1"/>
    </source>
</evidence>
<organism evidence="1 2">
    <name type="scientific">Bauhinia variegata</name>
    <name type="common">Purple orchid tree</name>
    <name type="synonym">Phanera variegata</name>
    <dbReference type="NCBI Taxonomy" id="167791"/>
    <lineage>
        <taxon>Eukaryota</taxon>
        <taxon>Viridiplantae</taxon>
        <taxon>Streptophyta</taxon>
        <taxon>Embryophyta</taxon>
        <taxon>Tracheophyta</taxon>
        <taxon>Spermatophyta</taxon>
        <taxon>Magnoliopsida</taxon>
        <taxon>eudicotyledons</taxon>
        <taxon>Gunneridae</taxon>
        <taxon>Pentapetalae</taxon>
        <taxon>rosids</taxon>
        <taxon>fabids</taxon>
        <taxon>Fabales</taxon>
        <taxon>Fabaceae</taxon>
        <taxon>Cercidoideae</taxon>
        <taxon>Cercideae</taxon>
        <taxon>Bauhiniinae</taxon>
        <taxon>Bauhinia</taxon>
    </lineage>
</organism>
<proteinExistence type="predicted"/>
<gene>
    <name evidence="1" type="ORF">L6164_027237</name>
</gene>
<accession>A0ACB9LSV7</accession>
<evidence type="ECO:0000313" key="2">
    <source>
        <dbReference type="Proteomes" id="UP000828941"/>
    </source>
</evidence>
<dbReference type="Proteomes" id="UP000828941">
    <property type="component" value="Chromosome 11"/>
</dbReference>
<dbReference type="EMBL" id="CM039436">
    <property type="protein sequence ID" value="KAI4314316.1"/>
    <property type="molecule type" value="Genomic_DNA"/>
</dbReference>
<protein>
    <submittedName>
        <fullName evidence="1">Uncharacterized protein</fullName>
    </submittedName>
</protein>
<comment type="caution">
    <text evidence="1">The sequence shown here is derived from an EMBL/GenBank/DDBJ whole genome shotgun (WGS) entry which is preliminary data.</text>
</comment>
<name>A0ACB9LSV7_BAUVA</name>
<sequence length="474" mass="54513">MLAVMAMEERKGTKRPLQLDLNARLQSKVGDAPAELVVEPASNTATSTSQSQIIWTAFSLGEDVELMDDHNIVEAIRCKKRSLETTGHRLADKGEKLQVNIKRFEEELERRKKRRIEKEADESENPIQATCSSAEPSAEFLKGGDTPVELVVEPASNTATSTSQQQNNWTTGFNRQFSPADGSMDDECLVEAIRSKKRTLEANRPFLPDKGEKLQVCVKLLEEELERRKTRRIEKGEPIVLDVENESHPLEKMEQEDKFAECLKEAKIYYPSRGDAESIEICYTDIECLAPERYLTCTIMNFYILSVNVQQSERQTFFLTLRRWWKGVNIFQKAYLLIPIHEDLHWSLVIICIPDKNDESSLTILHLDSLGFHSSTSDSYNIRSYLDRDCLSSDIPIAHRIWNNLPRRIDAKIAAVPQQKNDYDCGVFVLYFIERFLEDAPQRLKKQGLAMFGKKWFKPEEASNLRVKIHKLLR</sequence>
<keyword evidence="2" id="KW-1185">Reference proteome</keyword>
<reference evidence="1 2" key="1">
    <citation type="journal article" date="2022" name="DNA Res.">
        <title>Chromosomal-level genome assembly of the orchid tree Bauhinia variegata (Leguminosae; Cercidoideae) supports the allotetraploid origin hypothesis of Bauhinia.</title>
        <authorList>
            <person name="Zhong Y."/>
            <person name="Chen Y."/>
            <person name="Zheng D."/>
            <person name="Pang J."/>
            <person name="Liu Y."/>
            <person name="Luo S."/>
            <person name="Meng S."/>
            <person name="Qian L."/>
            <person name="Wei D."/>
            <person name="Dai S."/>
            <person name="Zhou R."/>
        </authorList>
    </citation>
    <scope>NUCLEOTIDE SEQUENCE [LARGE SCALE GENOMIC DNA]</scope>
    <source>
        <strain evidence="1">BV-YZ2020</strain>
    </source>
</reference>